<dbReference type="InterPro" id="IPR027417">
    <property type="entry name" value="P-loop_NTPase"/>
</dbReference>
<dbReference type="EMBL" id="RJQC01000003">
    <property type="protein sequence ID" value="RNM29638.1"/>
    <property type="molecule type" value="Genomic_DNA"/>
</dbReference>
<name>A0A3N0HY80_9FIRM</name>
<protein>
    <submittedName>
        <fullName evidence="1">Cytidylate kinase-like family protein</fullName>
    </submittedName>
</protein>
<proteinExistence type="predicted"/>
<dbReference type="GO" id="GO:0016301">
    <property type="term" value="F:kinase activity"/>
    <property type="evidence" value="ECO:0007669"/>
    <property type="project" value="UniProtKB-KW"/>
</dbReference>
<dbReference type="AlphaFoldDB" id="A0A3N0HY80"/>
<comment type="caution">
    <text evidence="1">The sequence shown here is derived from an EMBL/GenBank/DDBJ whole genome shotgun (WGS) entry which is preliminary data.</text>
</comment>
<dbReference type="RefSeq" id="WP_128520713.1">
    <property type="nucleotide sequence ID" value="NZ_CAUWBR010000015.1"/>
</dbReference>
<dbReference type="Proteomes" id="UP000276568">
    <property type="component" value="Unassembled WGS sequence"/>
</dbReference>
<keyword evidence="2" id="KW-1185">Reference proteome</keyword>
<evidence type="ECO:0000313" key="1">
    <source>
        <dbReference type="EMBL" id="RNM29638.1"/>
    </source>
</evidence>
<gene>
    <name evidence="1" type="ORF">EDX97_08345</name>
</gene>
<keyword evidence="1" id="KW-0808">Transferase</keyword>
<keyword evidence="1" id="KW-0418">Kinase</keyword>
<organism evidence="1 2">
    <name type="scientific">Absicoccus porci</name>
    <dbReference type="NCBI Taxonomy" id="2486576"/>
    <lineage>
        <taxon>Bacteria</taxon>
        <taxon>Bacillati</taxon>
        <taxon>Bacillota</taxon>
        <taxon>Erysipelotrichia</taxon>
        <taxon>Erysipelotrichales</taxon>
        <taxon>Erysipelotrichaceae</taxon>
        <taxon>Absicoccus</taxon>
    </lineage>
</organism>
<dbReference type="Gene3D" id="3.40.50.300">
    <property type="entry name" value="P-loop containing nucleotide triphosphate hydrolases"/>
    <property type="match status" value="1"/>
</dbReference>
<dbReference type="OrthoDB" id="9781180at2"/>
<accession>A0A3N0HY80</accession>
<reference evidence="1 2" key="1">
    <citation type="submission" date="2018-11" db="EMBL/GenBank/DDBJ databases">
        <title>Clostridium sp. nov., a member of the family Erysipelotrichaceae isolated from pig faeces.</title>
        <authorList>
            <person name="Chang Y.-H."/>
        </authorList>
    </citation>
    <scope>NUCLEOTIDE SEQUENCE [LARGE SCALE GENOMIC DNA]</scope>
    <source>
        <strain evidence="1 2">YH-panp20</strain>
    </source>
</reference>
<evidence type="ECO:0000313" key="2">
    <source>
        <dbReference type="Proteomes" id="UP000276568"/>
    </source>
</evidence>
<dbReference type="Pfam" id="PF13189">
    <property type="entry name" value="Cytidylate_kin2"/>
    <property type="match status" value="1"/>
</dbReference>
<sequence>MAKNIIITVGCEYGSGGPEIGEKISKDFGIAYYDRSIIDKIIEETGMSTTLVEAAETGQDIKGRSRELEKKASPTKYQVLTDRVVYIQTQIIKKLADRGPCVFVGRCADYVLKDRDNVLNVFVYAPYEVRLKKVIDTLNISKEAAEYRVKTQGEQLHARYKQMTGTYRGDRHNRHLLIDSSVLGIEDTALFIEDFANRVLEKRD</sequence>